<name>F8MDZ0_NEUT8</name>
<dbReference type="HOGENOM" id="CLU_3087801_0_0_1"/>
<evidence type="ECO:0000313" key="1">
    <source>
        <dbReference type="EMBL" id="EGO60727.1"/>
    </source>
</evidence>
<dbReference type="AlphaFoldDB" id="F8MDZ0"/>
<dbReference type="EMBL" id="GL891302">
    <property type="protein sequence ID" value="EGO60727.1"/>
    <property type="molecule type" value="Genomic_DNA"/>
</dbReference>
<dbReference type="PROSITE" id="PS51257">
    <property type="entry name" value="PROKAR_LIPOPROTEIN"/>
    <property type="match status" value="1"/>
</dbReference>
<dbReference type="GeneID" id="20822879"/>
<protein>
    <submittedName>
        <fullName evidence="1">Uncharacterized protein</fullName>
    </submittedName>
</protein>
<evidence type="ECO:0000313" key="2">
    <source>
        <dbReference type="Proteomes" id="UP000008065"/>
    </source>
</evidence>
<proteinExistence type="predicted"/>
<organism evidence="1 2">
    <name type="scientific">Neurospora tetrasperma (strain FGSC 2508 / ATCC MYA-4615 / P0657)</name>
    <dbReference type="NCBI Taxonomy" id="510951"/>
    <lineage>
        <taxon>Eukaryota</taxon>
        <taxon>Fungi</taxon>
        <taxon>Dikarya</taxon>
        <taxon>Ascomycota</taxon>
        <taxon>Pezizomycotina</taxon>
        <taxon>Sordariomycetes</taxon>
        <taxon>Sordariomycetidae</taxon>
        <taxon>Sordariales</taxon>
        <taxon>Sordariaceae</taxon>
        <taxon>Neurospora</taxon>
    </lineage>
</organism>
<sequence length="52" mass="6008">MVWERNVWGFVFVSACCEGGYEWVVRAALNIVASVDNCNGRKRRRMRTKGND</sequence>
<dbReference type="Proteomes" id="UP000008065">
    <property type="component" value="Unassembled WGS sequence"/>
</dbReference>
<reference evidence="2" key="1">
    <citation type="journal article" date="2011" name="Genetics">
        <title>Massive changes in genome architecture accompany the transition to self-fertility in the filamentous fungus Neurospora tetrasperma.</title>
        <authorList>
            <person name="Ellison C.E."/>
            <person name="Stajich J.E."/>
            <person name="Jacobson D.J."/>
            <person name="Natvig D.O."/>
            <person name="Lapidus A."/>
            <person name="Foster B."/>
            <person name="Aerts A."/>
            <person name="Riley R."/>
            <person name="Lindquist E.A."/>
            <person name="Grigoriev I.V."/>
            <person name="Taylor J.W."/>
        </authorList>
    </citation>
    <scope>NUCLEOTIDE SEQUENCE [LARGE SCALE GENOMIC DNA]</scope>
    <source>
        <strain evidence="2">FGSC 2508 / P0657</strain>
    </source>
</reference>
<accession>F8MDZ0</accession>
<dbReference type="RefSeq" id="XP_009847948.1">
    <property type="nucleotide sequence ID" value="XM_009849646.1"/>
</dbReference>
<dbReference type="VEuPathDB" id="FungiDB:NEUTE1DRAFT_115848"/>
<keyword evidence="2" id="KW-1185">Reference proteome</keyword>
<gene>
    <name evidence="1" type="ORF">NEUTE1DRAFT_115848</name>
</gene>
<dbReference type="KEGG" id="nte:NEUTE1DRAFT115848"/>